<organism evidence="5 6">
    <name type="scientific">Pseudomonas chlororaphis</name>
    <dbReference type="NCBI Taxonomy" id="587753"/>
    <lineage>
        <taxon>Bacteria</taxon>
        <taxon>Pseudomonadati</taxon>
        <taxon>Pseudomonadota</taxon>
        <taxon>Gammaproteobacteria</taxon>
        <taxon>Pseudomonadales</taxon>
        <taxon>Pseudomonadaceae</taxon>
        <taxon>Pseudomonas</taxon>
    </lineage>
</organism>
<proteinExistence type="inferred from homology"/>
<dbReference type="SUPFAM" id="SSF52540">
    <property type="entry name" value="P-loop containing nucleoside triphosphate hydrolases"/>
    <property type="match status" value="1"/>
</dbReference>
<dbReference type="InterPro" id="IPR003593">
    <property type="entry name" value="AAA+_ATPase"/>
</dbReference>
<dbReference type="GO" id="GO:0051301">
    <property type="term" value="P:cell division"/>
    <property type="evidence" value="ECO:0007669"/>
    <property type="project" value="UniProtKB-KW"/>
</dbReference>
<dbReference type="InterPro" id="IPR050221">
    <property type="entry name" value="26S_Proteasome_ATPase"/>
</dbReference>
<dbReference type="EC" id="3.4.24.-" evidence="5"/>
<dbReference type="AlphaFoldDB" id="A0AAX3FRD2"/>
<dbReference type="CDD" id="cd19481">
    <property type="entry name" value="RecA-like_protease"/>
    <property type="match status" value="1"/>
</dbReference>
<keyword evidence="5" id="KW-0131">Cell cycle</keyword>
<dbReference type="InterPro" id="IPR003959">
    <property type="entry name" value="ATPase_AAA_core"/>
</dbReference>
<dbReference type="InterPro" id="IPR027417">
    <property type="entry name" value="P-loop_NTPase"/>
</dbReference>
<dbReference type="RefSeq" id="WP_124324741.1">
    <property type="nucleotide sequence ID" value="NZ_CP118137.1"/>
</dbReference>
<dbReference type="Pfam" id="PF22977">
    <property type="entry name" value="WHD"/>
    <property type="match status" value="1"/>
</dbReference>
<dbReference type="Gene3D" id="3.40.50.300">
    <property type="entry name" value="P-loop containing nucleotide triphosphate hydrolases"/>
    <property type="match status" value="1"/>
</dbReference>
<evidence type="ECO:0000256" key="2">
    <source>
        <dbReference type="ARBA" id="ARBA00022741"/>
    </source>
</evidence>
<keyword evidence="5" id="KW-0378">Hydrolase</keyword>
<dbReference type="EMBL" id="LR134334">
    <property type="protein sequence ID" value="VEF72716.1"/>
    <property type="molecule type" value="Genomic_DNA"/>
</dbReference>
<keyword evidence="2" id="KW-0547">Nucleotide-binding</keyword>
<feature type="domain" description="AAA+ ATPase" evidence="4">
    <location>
        <begin position="495"/>
        <end position="627"/>
    </location>
</feature>
<comment type="similarity">
    <text evidence="1">Belongs to the AAA ATPase family.</text>
</comment>
<name>A0AAX3FRD2_9PSED</name>
<dbReference type="GO" id="GO:0005524">
    <property type="term" value="F:ATP binding"/>
    <property type="evidence" value="ECO:0007669"/>
    <property type="project" value="UniProtKB-KW"/>
</dbReference>
<dbReference type="GO" id="GO:0016887">
    <property type="term" value="F:ATP hydrolysis activity"/>
    <property type="evidence" value="ECO:0007669"/>
    <property type="project" value="InterPro"/>
</dbReference>
<evidence type="ECO:0000313" key="6">
    <source>
        <dbReference type="Proteomes" id="UP000277437"/>
    </source>
</evidence>
<reference evidence="5 6" key="1">
    <citation type="submission" date="2018-12" db="EMBL/GenBank/DDBJ databases">
        <authorList>
            <consortium name="Pathogen Informatics"/>
        </authorList>
    </citation>
    <scope>NUCLEOTIDE SEQUENCE [LARGE SCALE GENOMIC DNA]</scope>
    <source>
        <strain evidence="5 6">NCTC7357</strain>
    </source>
</reference>
<gene>
    <name evidence="5" type="primary">ftsH2</name>
    <name evidence="5" type="ORF">NCTC7357_00952</name>
</gene>
<dbReference type="PANTHER" id="PTHR23073">
    <property type="entry name" value="26S PROTEASOME REGULATORY SUBUNIT"/>
    <property type="match status" value="1"/>
</dbReference>
<keyword evidence="3" id="KW-0067">ATP-binding</keyword>
<evidence type="ECO:0000259" key="4">
    <source>
        <dbReference type="SMART" id="SM00382"/>
    </source>
</evidence>
<keyword evidence="5" id="KW-0132">Cell division</keyword>
<evidence type="ECO:0000256" key="1">
    <source>
        <dbReference type="ARBA" id="ARBA00006914"/>
    </source>
</evidence>
<dbReference type="Proteomes" id="UP000277437">
    <property type="component" value="Chromosome"/>
</dbReference>
<dbReference type="Pfam" id="PF00004">
    <property type="entry name" value="AAA"/>
    <property type="match status" value="1"/>
</dbReference>
<dbReference type="SMART" id="SM00382">
    <property type="entry name" value="AAA"/>
    <property type="match status" value="1"/>
</dbReference>
<protein>
    <submittedName>
        <fullName evidence="5">Cell division protein FtsH</fullName>
        <ecNumber evidence="5">3.4.24.-</ecNumber>
    </submittedName>
</protein>
<evidence type="ECO:0000313" key="5">
    <source>
        <dbReference type="EMBL" id="VEF72716.1"/>
    </source>
</evidence>
<dbReference type="Gene3D" id="1.10.8.60">
    <property type="match status" value="1"/>
</dbReference>
<dbReference type="InterPro" id="IPR054472">
    <property type="entry name" value="WHD"/>
</dbReference>
<sequence length="707" mass="78201">MPKQHNALRLCDELSPELSQDENLHLLLAQFERLDLLVQQQLQTLQQRFAEPEEALQGLALSSEELEHLNTQRMGIPFWALEQSGQKLSDESESLDPHSRLGQLVSRFGLTDFERDVLLLCLLPLFDSRYSLLFAYMQESNQKKSVTVDFALNILCSNVVEKAAQQVCLLPQAPLLKYQLLTLKQRDAEHWGNALLHPATDIYTWLIGHSAFPTALRACASWLIPSTLADLSAPLTQRLALYCADGAAAVKTLVQLQGRPGSGRAMAIARAAGSVGKAVLALDLAQLPEDHEEAQGVVSVALRETRLHAGCLLLRSLADFCTAHPRLVPWLGKALARAELPIFCLTDPHAPPMWLEGMAQVVVSMPTPAIADQVALLASQLEGIAQQPDIDVAGLVKRFHPAPETLVSVLQEAQAYRLQRGEHALLANADLYRAFGLRSQQNFGNLAKRITPVRDFDDLIISDDLQQHLNEVLAAIRQREQVLGQGFGRKVGYGTGISALFHGDSGTGKTMVAEVLAGALGVDLIKVDLSTVVNKYIGETEKNLSRIFDSAEADAGVLFFDEADALFGKRSETKDAQDRHANIEVSYLLQRLESYPGLVVLATNNRSHLDDAFSRRLTFILRFTFPDQTLRERMWRAIWPSETPVAEDVDFSSLARRAEITGANIRNVAMLASWLAAEEQSPRVAMQHIERALQRELGKIGRLVLSR</sequence>
<accession>A0AAX3FRD2</accession>
<evidence type="ECO:0000256" key="3">
    <source>
        <dbReference type="ARBA" id="ARBA00022840"/>
    </source>
</evidence>